<feature type="transmembrane region" description="Helical" evidence="7">
    <location>
        <begin position="261"/>
        <end position="284"/>
    </location>
</feature>
<protein>
    <submittedName>
        <fullName evidence="9">ABC transporter permease</fullName>
    </submittedName>
</protein>
<keyword evidence="10" id="KW-1185">Reference proteome</keyword>
<evidence type="ECO:0000313" key="10">
    <source>
        <dbReference type="Proteomes" id="UP000274920"/>
    </source>
</evidence>
<sequence length="871" mass="96391">MREMLKTLNRRSFAANRLQNLIAVLAIALTAVLFTSVTTIGMGVSESMAVTMQMQKGSKSDGDFRNMTAEQFEMLQQADFVESAGLRMPITFLSNTKRHNVEFEVRDQVQADLTFSSPTHGRAPEAENEIVASDLALMDLGAEPETGAEVEIDFTVRGEVYHLTMVVSGWYEAIGDQMSTMWAGTAFRDAHPEIFRFTYDQDRELAGTYFSDFTADSAVGLQDKMEQFAVQMGGDPYDINADNSLPAVVNTVTNPIPDMELIAMAAVLVVLFTFCGYLLIYNVFDIAVMKEIRRYGLYRTIGMSRKQVKGLINRQAFWLSCTGIPLGEVIGFFVGKSALPMIMGLMSIEYSNVAIEVSPSPFIFLGAALFTALTVILSTRKPVRIAANIPPVEAFRYVENNVGNGSKKRGKKAAARKQSMPGADLSHLAWFNLGRNKRRSAFIVISLTLCVTLLNCVGTAAGSMDVEKQVDFMIRTDFAVTGAETGNILKGFRFRENAVEPSVMAAIEAQPGVKDAVPVYKNTAEDTNVTYEFGRDISAEEYIHEETEIPFRCDREGFTFGLGDDGRPLCNVYGMEESTVARMDLREGETDARALYEKMMRGEGILAGINTDRADMSLMEDFDFIQVGDMITVYKDGQKAMELPVLAKAALNGDDQEIGVSVNGPTKVGGDGLFLYLPTDIFQELYDEPVIYKYAFDVEEGEQEHMTAFLEDYVKNNSDVYYISSQSAREHAENFRMVIQLVGGLVGVIFGFAGVLNLINTLVTTILARRREFAVMQSIGMTERQLTKMMVYEGMFYAGGACVLGIVLGAILDLTLVKGMLGKMWQFTFHFTLLPALLVSALLLVLSTAVPVLALRFFYKESIVEQLRVAE</sequence>
<gene>
    <name evidence="9" type="ORF">EBB54_22845</name>
</gene>
<feature type="domain" description="ABC3 transporter permease C-terminal" evidence="8">
    <location>
        <begin position="267"/>
        <end position="384"/>
    </location>
</feature>
<dbReference type="PANTHER" id="PTHR30572:SF4">
    <property type="entry name" value="ABC TRANSPORTER PERMEASE YTRF"/>
    <property type="match status" value="1"/>
</dbReference>
<dbReference type="PANTHER" id="PTHR30572">
    <property type="entry name" value="MEMBRANE COMPONENT OF TRANSPORTER-RELATED"/>
    <property type="match status" value="1"/>
</dbReference>
<dbReference type="GO" id="GO:0005886">
    <property type="term" value="C:plasma membrane"/>
    <property type="evidence" value="ECO:0007669"/>
    <property type="project" value="UniProtKB-SubCell"/>
</dbReference>
<evidence type="ECO:0000256" key="1">
    <source>
        <dbReference type="ARBA" id="ARBA00004651"/>
    </source>
</evidence>
<feature type="transmembrane region" description="Helical" evidence="7">
    <location>
        <begin position="359"/>
        <end position="377"/>
    </location>
</feature>
<keyword evidence="4 7" id="KW-1133">Transmembrane helix</keyword>
<comment type="subcellular location">
    <subcellularLocation>
        <location evidence="1">Cell membrane</location>
        <topology evidence="1">Multi-pass membrane protein</topology>
    </subcellularLocation>
</comment>
<feature type="transmembrane region" description="Helical" evidence="7">
    <location>
        <begin position="316"/>
        <end position="339"/>
    </location>
</feature>
<evidence type="ECO:0000259" key="8">
    <source>
        <dbReference type="Pfam" id="PF02687"/>
    </source>
</evidence>
<accession>A0A3R8KXD3</accession>
<dbReference type="InterPro" id="IPR003838">
    <property type="entry name" value="ABC3_permease_C"/>
</dbReference>
<dbReference type="GO" id="GO:0022857">
    <property type="term" value="F:transmembrane transporter activity"/>
    <property type="evidence" value="ECO:0007669"/>
    <property type="project" value="TreeGrafter"/>
</dbReference>
<evidence type="ECO:0000313" key="9">
    <source>
        <dbReference type="EMBL" id="RRK33878.1"/>
    </source>
</evidence>
<feature type="transmembrane region" description="Helical" evidence="7">
    <location>
        <begin position="741"/>
        <end position="768"/>
    </location>
</feature>
<evidence type="ECO:0000256" key="3">
    <source>
        <dbReference type="ARBA" id="ARBA00022692"/>
    </source>
</evidence>
<feature type="transmembrane region" description="Helical" evidence="7">
    <location>
        <begin position="789"/>
        <end position="812"/>
    </location>
</feature>
<keyword evidence="2" id="KW-1003">Cell membrane</keyword>
<dbReference type="EMBL" id="RHJS01000002">
    <property type="protein sequence ID" value="RRK33878.1"/>
    <property type="molecule type" value="Genomic_DNA"/>
</dbReference>
<reference evidence="9" key="1">
    <citation type="submission" date="2018-10" db="EMBL/GenBank/DDBJ databases">
        <title>Schaedlerella arabinophila gen. nov. sp. nov., isolated from the mouse intestinal tract and comparative analysis with the genome of the closely related altered Schaedler flora strain ASF502.</title>
        <authorList>
            <person name="Miyake S."/>
            <person name="Soh M."/>
            <person name="Seedorf H."/>
        </authorList>
    </citation>
    <scope>NUCLEOTIDE SEQUENCE [LARGE SCALE GENOMIC DNA]</scope>
    <source>
        <strain evidence="9">DSM 106076</strain>
    </source>
</reference>
<feature type="transmembrane region" description="Helical" evidence="7">
    <location>
        <begin position="441"/>
        <end position="464"/>
    </location>
</feature>
<feature type="transmembrane region" description="Helical" evidence="7">
    <location>
        <begin position="21"/>
        <end position="44"/>
    </location>
</feature>
<feature type="domain" description="ABC3 transporter permease C-terminal" evidence="8">
    <location>
        <begin position="745"/>
        <end position="862"/>
    </location>
</feature>
<keyword evidence="3 7" id="KW-0812">Transmembrane</keyword>
<organism evidence="9 10">
    <name type="scientific">Schaedlerella arabinosiphila</name>
    <dbReference type="NCBI Taxonomy" id="2044587"/>
    <lineage>
        <taxon>Bacteria</taxon>
        <taxon>Bacillati</taxon>
        <taxon>Bacillota</taxon>
        <taxon>Clostridia</taxon>
        <taxon>Lachnospirales</taxon>
        <taxon>Lachnospiraceae</taxon>
        <taxon>Schaedlerella</taxon>
    </lineage>
</organism>
<evidence type="ECO:0000256" key="4">
    <source>
        <dbReference type="ARBA" id="ARBA00022989"/>
    </source>
</evidence>
<evidence type="ECO:0000256" key="5">
    <source>
        <dbReference type="ARBA" id="ARBA00023136"/>
    </source>
</evidence>
<evidence type="ECO:0000256" key="6">
    <source>
        <dbReference type="ARBA" id="ARBA00038076"/>
    </source>
</evidence>
<feature type="transmembrane region" description="Helical" evidence="7">
    <location>
        <begin position="832"/>
        <end position="859"/>
    </location>
</feature>
<comment type="similarity">
    <text evidence="6">Belongs to the ABC-4 integral membrane protein family.</text>
</comment>
<dbReference type="Proteomes" id="UP000274920">
    <property type="component" value="Unassembled WGS sequence"/>
</dbReference>
<evidence type="ECO:0000256" key="2">
    <source>
        <dbReference type="ARBA" id="ARBA00022475"/>
    </source>
</evidence>
<dbReference type="InterPro" id="IPR050250">
    <property type="entry name" value="Macrolide_Exporter_MacB"/>
</dbReference>
<comment type="caution">
    <text evidence="9">The sequence shown here is derived from an EMBL/GenBank/DDBJ whole genome shotgun (WGS) entry which is preliminary data.</text>
</comment>
<name>A0A3R8KXD3_9FIRM</name>
<dbReference type="RefSeq" id="WP_125129072.1">
    <property type="nucleotide sequence ID" value="NZ_RHJS01000002.1"/>
</dbReference>
<keyword evidence="5 7" id="KW-0472">Membrane</keyword>
<dbReference type="AlphaFoldDB" id="A0A3R8KXD3"/>
<dbReference type="Pfam" id="PF02687">
    <property type="entry name" value="FtsX"/>
    <property type="match status" value="2"/>
</dbReference>
<proteinExistence type="inferred from homology"/>
<evidence type="ECO:0000256" key="7">
    <source>
        <dbReference type="SAM" id="Phobius"/>
    </source>
</evidence>